<accession>A0AAW3ZQS9</accession>
<dbReference type="AlphaFoldDB" id="A0AAW3ZQS9"/>
<dbReference type="RefSeq" id="WP_192031321.1">
    <property type="nucleotide sequence ID" value="NZ_JACYTR010000071.1"/>
</dbReference>
<protein>
    <recommendedName>
        <fullName evidence="4">DUF1028 domain-containing protein</fullName>
    </recommendedName>
</protein>
<organism evidence="2 3">
    <name type="scientific">Pseudomarimonas arenosa</name>
    <dbReference type="NCBI Taxonomy" id="2774145"/>
    <lineage>
        <taxon>Bacteria</taxon>
        <taxon>Pseudomonadati</taxon>
        <taxon>Pseudomonadota</taxon>
        <taxon>Gammaproteobacteria</taxon>
        <taxon>Lysobacterales</taxon>
        <taxon>Lysobacteraceae</taxon>
        <taxon>Pseudomarimonas</taxon>
    </lineage>
</organism>
<keyword evidence="3" id="KW-1185">Reference proteome</keyword>
<evidence type="ECO:0000313" key="2">
    <source>
        <dbReference type="EMBL" id="MBD8527900.1"/>
    </source>
</evidence>
<feature type="chain" id="PRO_5043408467" description="DUF1028 domain-containing protein" evidence="1">
    <location>
        <begin position="24"/>
        <end position="299"/>
    </location>
</feature>
<comment type="caution">
    <text evidence="2">The sequence shown here is derived from an EMBL/GenBank/DDBJ whole genome shotgun (WGS) entry which is preliminary data.</text>
</comment>
<evidence type="ECO:0000256" key="1">
    <source>
        <dbReference type="SAM" id="SignalP"/>
    </source>
</evidence>
<sequence>MPFRLCLTFSALILICTVAPATAQTRCGWMSAQTLDSLLPAAAPWRVMVGGSMGSCKFTGSGGPGGVAILGANQMLKSDAAEAAELARSLRNNLGADYRIEADSALGEHGFLYFPKSAGGAESRVSVSYVGHYKHVAITGQLVMPVGAGFDAYRSGAKEFMRAALAVADDAKATAEAAHCRWFDEPILRRLLPGEGFSQQAFGANSCMAQNGSAMALILSIQDGVGEDVAARMRDASCTWEAVEAGAMLGHSCSSGRPRAILQIRHQGKLLQYALAPSREPTPEERALLVELGVKVSER</sequence>
<keyword evidence="1" id="KW-0732">Signal</keyword>
<feature type="signal peptide" evidence="1">
    <location>
        <begin position="1"/>
        <end position="23"/>
    </location>
</feature>
<name>A0AAW3ZQS9_9GAMM</name>
<evidence type="ECO:0008006" key="4">
    <source>
        <dbReference type="Google" id="ProtNLM"/>
    </source>
</evidence>
<gene>
    <name evidence="2" type="ORF">IFO71_19305</name>
</gene>
<dbReference type="EMBL" id="JACYTR010000071">
    <property type="protein sequence ID" value="MBD8527900.1"/>
    <property type="molecule type" value="Genomic_DNA"/>
</dbReference>
<proteinExistence type="predicted"/>
<dbReference type="Proteomes" id="UP000613768">
    <property type="component" value="Unassembled WGS sequence"/>
</dbReference>
<reference evidence="2 3" key="1">
    <citation type="submission" date="2020-09" db="EMBL/GenBank/DDBJ databases">
        <title>Pseudoxanthomonas sp. CAU 1598 isolated from sand of Yaerae Beach.</title>
        <authorList>
            <person name="Kim W."/>
        </authorList>
    </citation>
    <scope>NUCLEOTIDE SEQUENCE [LARGE SCALE GENOMIC DNA]</scope>
    <source>
        <strain evidence="2 3">CAU 1598</strain>
    </source>
</reference>
<evidence type="ECO:0000313" key="3">
    <source>
        <dbReference type="Proteomes" id="UP000613768"/>
    </source>
</evidence>